<evidence type="ECO:0000313" key="2">
    <source>
        <dbReference type="EMBL" id="MDQ0480792.1"/>
    </source>
</evidence>
<protein>
    <submittedName>
        <fullName evidence="2">L-ascorbate metabolism protein UlaG (Beta-lactamase superfamily)</fullName>
    </submittedName>
</protein>
<dbReference type="Proteomes" id="UP001224418">
    <property type="component" value="Unassembled WGS sequence"/>
</dbReference>
<evidence type="ECO:0000259" key="1">
    <source>
        <dbReference type="SMART" id="SM00849"/>
    </source>
</evidence>
<dbReference type="Gene3D" id="3.60.15.10">
    <property type="entry name" value="Ribonuclease Z/Hydroxyacylglutathione hydrolase-like"/>
    <property type="match status" value="1"/>
</dbReference>
<gene>
    <name evidence="2" type="ORF">QOZ93_002542</name>
</gene>
<dbReference type="EMBL" id="JAUSWN010000028">
    <property type="protein sequence ID" value="MDQ0480792.1"/>
    <property type="molecule type" value="Genomic_DNA"/>
</dbReference>
<accession>A0ABU0JY02</accession>
<comment type="caution">
    <text evidence="2">The sequence shown here is derived from an EMBL/GenBank/DDBJ whole genome shotgun (WGS) entry which is preliminary data.</text>
</comment>
<proteinExistence type="predicted"/>
<name>A0ABU0JY02_HATLI</name>
<evidence type="ECO:0000313" key="3">
    <source>
        <dbReference type="Proteomes" id="UP001224418"/>
    </source>
</evidence>
<dbReference type="PANTHER" id="PTHR15032:SF36">
    <property type="entry name" value="METALLO-BETA-LACTAMASE DOMAIN-CONTAINING PROTEIN"/>
    <property type="match status" value="1"/>
</dbReference>
<dbReference type="InterPro" id="IPR036866">
    <property type="entry name" value="RibonucZ/Hydroxyglut_hydro"/>
</dbReference>
<sequence>MKTPKLIKICQYMYHLHRRNFKIYLKPRSIPHTQEVCKNSIHWVGHATTIININNKIIVTDPVTSLYLGQMKRLVNPSINLSKMKIDYILISHGHMDHLDISTLKKIDKSVKIICPKQYKKLLQLIGFKSIFSINENEKFTDEELTIEAYKANHDGKRYALGRYSLSNSYLIKDKNKSVFFAGDTALTENFKNIKSDIALMPVGCYKPKEFEHMHCNPVQSYEMFKMMNSKLMIPIHYKTYILAQDEDEETIQILNSINRGDIKIIEIGETIKF</sequence>
<organism evidence="2 3">
    <name type="scientific">Hathewaya limosa</name>
    <name type="common">Clostridium limosum</name>
    <dbReference type="NCBI Taxonomy" id="1536"/>
    <lineage>
        <taxon>Bacteria</taxon>
        <taxon>Bacillati</taxon>
        <taxon>Bacillota</taxon>
        <taxon>Clostridia</taxon>
        <taxon>Eubacteriales</taxon>
        <taxon>Clostridiaceae</taxon>
        <taxon>Hathewaya</taxon>
    </lineage>
</organism>
<dbReference type="PANTHER" id="PTHR15032">
    <property type="entry name" value="N-ACYL-PHOSPHATIDYLETHANOLAMINE-HYDROLYZING PHOSPHOLIPASE D"/>
    <property type="match status" value="1"/>
</dbReference>
<dbReference type="Pfam" id="PF12706">
    <property type="entry name" value="Lactamase_B_2"/>
    <property type="match status" value="1"/>
</dbReference>
<reference evidence="2 3" key="1">
    <citation type="submission" date="2023-07" db="EMBL/GenBank/DDBJ databases">
        <title>Genomic Encyclopedia of Type Strains, Phase IV (KMG-IV): sequencing the most valuable type-strain genomes for metagenomic binning, comparative biology and taxonomic classification.</title>
        <authorList>
            <person name="Goeker M."/>
        </authorList>
    </citation>
    <scope>NUCLEOTIDE SEQUENCE [LARGE SCALE GENOMIC DNA]</scope>
    <source>
        <strain evidence="2 3">DSM 1400</strain>
    </source>
</reference>
<dbReference type="RefSeq" id="WP_307356948.1">
    <property type="nucleotide sequence ID" value="NZ_BAAACJ010000040.1"/>
</dbReference>
<dbReference type="SUPFAM" id="SSF56281">
    <property type="entry name" value="Metallo-hydrolase/oxidoreductase"/>
    <property type="match status" value="1"/>
</dbReference>
<dbReference type="InterPro" id="IPR001279">
    <property type="entry name" value="Metallo-B-lactamas"/>
</dbReference>
<feature type="domain" description="Metallo-beta-lactamase" evidence="1">
    <location>
        <begin position="45"/>
        <end position="237"/>
    </location>
</feature>
<keyword evidence="3" id="KW-1185">Reference proteome</keyword>
<dbReference type="SMART" id="SM00849">
    <property type="entry name" value="Lactamase_B"/>
    <property type="match status" value="1"/>
</dbReference>